<evidence type="ECO:0000313" key="4">
    <source>
        <dbReference type="Proteomes" id="UP001197770"/>
    </source>
</evidence>
<proteinExistence type="predicted"/>
<reference evidence="3 4" key="1">
    <citation type="submission" date="2021-11" db="EMBL/GenBank/DDBJ databases">
        <title>Seasonal and diel survey of microbial diversity of the Tyrrhenian coast.</title>
        <authorList>
            <person name="Gattoni G."/>
            <person name="Corral P."/>
        </authorList>
    </citation>
    <scope>NUCLEOTIDE SEQUENCE [LARGE SCALE GENOMIC DNA]</scope>
    <source>
        <strain evidence="3 4">Mr9</strain>
    </source>
</reference>
<evidence type="ECO:0000313" key="3">
    <source>
        <dbReference type="EMBL" id="MCC4212472.1"/>
    </source>
</evidence>
<dbReference type="Proteomes" id="UP001197770">
    <property type="component" value="Unassembled WGS sequence"/>
</dbReference>
<sequence>MKKLKSILSIAVLAAFTFTSCQTEESELINEGESTNSASSKTADLLVRSSASDGSDDDILDGISCASVVYPVVAEINGQEYTLTNEAMLSLVVDIFGSIKGDDDFVEFKFPIQMQLSNYTVVTINNEDEFEALKDACEDADDSRDDIIKCLDIKYPVTLLTFDASAQQTGSVVITGKREMYNFIDDLEDNQFFSIDYPITATSASSGTITITSDAQLAQELESCEAEDDAEDEAEDLADDLEDELEDLMADANFRIESTLTTMAFLADYTFEFANDGEIIVRNAATGIVQDVEGEYDFESETEVFVEIEFEGSTIFSVLEGTYEVVSQTATRIELQSTTNAALKLTLLKS</sequence>
<keyword evidence="4" id="KW-1185">Reference proteome</keyword>
<feature type="signal peptide" evidence="2">
    <location>
        <begin position="1"/>
        <end position="23"/>
    </location>
</feature>
<accession>A0ABS8GR64</accession>
<comment type="caution">
    <text evidence="3">The sequence shown here is derived from an EMBL/GenBank/DDBJ whole genome shotgun (WGS) entry which is preliminary data.</text>
</comment>
<evidence type="ECO:0000256" key="2">
    <source>
        <dbReference type="SAM" id="SignalP"/>
    </source>
</evidence>
<dbReference type="EMBL" id="JAJGMW010000007">
    <property type="protein sequence ID" value="MCC4212472.1"/>
    <property type="molecule type" value="Genomic_DNA"/>
</dbReference>
<dbReference type="RefSeq" id="WP_228229563.1">
    <property type="nucleotide sequence ID" value="NZ_JAJGMW010000007.1"/>
</dbReference>
<keyword evidence="1" id="KW-0175">Coiled coil</keyword>
<name>A0ABS8GR64_9FLAO</name>
<keyword evidence="2" id="KW-0732">Signal</keyword>
<organism evidence="3 4">
    <name type="scientific">Leeuwenhoekiella parthenopeia</name>
    <dbReference type="NCBI Taxonomy" id="2890320"/>
    <lineage>
        <taxon>Bacteria</taxon>
        <taxon>Pseudomonadati</taxon>
        <taxon>Bacteroidota</taxon>
        <taxon>Flavobacteriia</taxon>
        <taxon>Flavobacteriales</taxon>
        <taxon>Flavobacteriaceae</taxon>
        <taxon>Leeuwenhoekiella</taxon>
    </lineage>
</organism>
<evidence type="ECO:0000256" key="1">
    <source>
        <dbReference type="SAM" id="Coils"/>
    </source>
</evidence>
<feature type="coiled-coil region" evidence="1">
    <location>
        <begin position="224"/>
        <end position="251"/>
    </location>
</feature>
<dbReference type="PROSITE" id="PS51257">
    <property type="entry name" value="PROKAR_LIPOPROTEIN"/>
    <property type="match status" value="1"/>
</dbReference>
<protein>
    <recommendedName>
        <fullName evidence="5">Lipoprotein</fullName>
    </recommendedName>
</protein>
<gene>
    <name evidence="3" type="ORF">LLW17_07070</name>
</gene>
<evidence type="ECO:0008006" key="5">
    <source>
        <dbReference type="Google" id="ProtNLM"/>
    </source>
</evidence>
<feature type="chain" id="PRO_5045679559" description="Lipoprotein" evidence="2">
    <location>
        <begin position="24"/>
        <end position="350"/>
    </location>
</feature>